<dbReference type="InterPro" id="IPR000668">
    <property type="entry name" value="Peptidase_C1A_C"/>
</dbReference>
<evidence type="ECO:0000313" key="6">
    <source>
        <dbReference type="Proteomes" id="UP000515124"/>
    </source>
</evidence>
<keyword evidence="6" id="KW-1185">Reference proteome</keyword>
<sequence length="168" mass="18742">MYKFLLGVCNHYNRGSSSCFNFPITKSSNAIRATAHRLQCCQPQGIQRTCDTVKEKGDGLEIDAYAIVNPRNEDQLAYALYEQPVVVGINAHGSNFSQYRGGKYRSKCGTDISHSVLLVGMRIDKATIDQYWILKNSWSEKWGEGGFMKLLKNDDTPGGHCGTPRTTI</sequence>
<dbReference type="PROSITE" id="PS00640">
    <property type="entry name" value="THIOL_PROTEASE_ASN"/>
    <property type="match status" value="1"/>
</dbReference>
<evidence type="ECO:0000256" key="3">
    <source>
        <dbReference type="ARBA" id="ARBA00022801"/>
    </source>
</evidence>
<evidence type="ECO:0000259" key="5">
    <source>
        <dbReference type="SMART" id="SM00645"/>
    </source>
</evidence>
<dbReference type="AlphaFoldDB" id="A0A6P5RAS2"/>
<name>A0A6P5RAS2_PRUAV</name>
<keyword evidence="2" id="KW-0645">Protease</keyword>
<dbReference type="PANTHER" id="PTHR12411">
    <property type="entry name" value="CYSTEINE PROTEASE FAMILY C1-RELATED"/>
    <property type="match status" value="1"/>
</dbReference>
<dbReference type="KEGG" id="pavi:110744367"/>
<gene>
    <name evidence="7" type="primary">LOC110744367</name>
</gene>
<dbReference type="SUPFAM" id="SSF54001">
    <property type="entry name" value="Cysteine proteinases"/>
    <property type="match status" value="1"/>
</dbReference>
<reference evidence="7" key="1">
    <citation type="submission" date="2025-08" db="UniProtKB">
        <authorList>
            <consortium name="RefSeq"/>
        </authorList>
    </citation>
    <scope>IDENTIFICATION</scope>
</reference>
<evidence type="ECO:0000256" key="1">
    <source>
        <dbReference type="ARBA" id="ARBA00008455"/>
    </source>
</evidence>
<accession>A0A6P5RAS2</accession>
<keyword evidence="3" id="KW-0378">Hydrolase</keyword>
<evidence type="ECO:0000313" key="7">
    <source>
        <dbReference type="RefSeq" id="XP_021800024.1"/>
    </source>
</evidence>
<dbReference type="GO" id="GO:0008234">
    <property type="term" value="F:cysteine-type peptidase activity"/>
    <property type="evidence" value="ECO:0007669"/>
    <property type="project" value="UniProtKB-KW"/>
</dbReference>
<comment type="similarity">
    <text evidence="1">Belongs to the peptidase C1 family.</text>
</comment>
<evidence type="ECO:0000256" key="4">
    <source>
        <dbReference type="ARBA" id="ARBA00022807"/>
    </source>
</evidence>
<dbReference type="RefSeq" id="XP_021800024.1">
    <property type="nucleotide sequence ID" value="XM_021944332.1"/>
</dbReference>
<evidence type="ECO:0000256" key="2">
    <source>
        <dbReference type="ARBA" id="ARBA00022670"/>
    </source>
</evidence>
<dbReference type="Proteomes" id="UP000515124">
    <property type="component" value="Unplaced"/>
</dbReference>
<dbReference type="GO" id="GO:0006508">
    <property type="term" value="P:proteolysis"/>
    <property type="evidence" value="ECO:0007669"/>
    <property type="project" value="UniProtKB-KW"/>
</dbReference>
<feature type="domain" description="Peptidase C1A papain C-terminal" evidence="5">
    <location>
        <begin position="3"/>
        <end position="168"/>
    </location>
</feature>
<dbReference type="Gene3D" id="3.90.70.10">
    <property type="entry name" value="Cysteine proteinases"/>
    <property type="match status" value="1"/>
</dbReference>
<dbReference type="SMART" id="SM00645">
    <property type="entry name" value="Pept_C1"/>
    <property type="match status" value="1"/>
</dbReference>
<dbReference type="InterPro" id="IPR013128">
    <property type="entry name" value="Peptidase_C1A"/>
</dbReference>
<dbReference type="Pfam" id="PF00112">
    <property type="entry name" value="Peptidase_C1"/>
    <property type="match status" value="1"/>
</dbReference>
<organism evidence="6 7">
    <name type="scientific">Prunus avium</name>
    <name type="common">Cherry</name>
    <name type="synonym">Cerasus avium</name>
    <dbReference type="NCBI Taxonomy" id="42229"/>
    <lineage>
        <taxon>Eukaryota</taxon>
        <taxon>Viridiplantae</taxon>
        <taxon>Streptophyta</taxon>
        <taxon>Embryophyta</taxon>
        <taxon>Tracheophyta</taxon>
        <taxon>Spermatophyta</taxon>
        <taxon>Magnoliopsida</taxon>
        <taxon>eudicotyledons</taxon>
        <taxon>Gunneridae</taxon>
        <taxon>Pentapetalae</taxon>
        <taxon>rosids</taxon>
        <taxon>fabids</taxon>
        <taxon>Rosales</taxon>
        <taxon>Rosaceae</taxon>
        <taxon>Amygdaloideae</taxon>
        <taxon>Amygdaleae</taxon>
        <taxon>Prunus</taxon>
    </lineage>
</organism>
<keyword evidence="4" id="KW-0788">Thiol protease</keyword>
<dbReference type="InterPro" id="IPR025661">
    <property type="entry name" value="Pept_asp_AS"/>
</dbReference>
<proteinExistence type="inferred from homology"/>
<dbReference type="GeneID" id="110744367"/>
<protein>
    <submittedName>
        <fullName evidence="7">KDEL-tailed cysteine endopeptidase CEP2-like</fullName>
    </submittedName>
</protein>
<dbReference type="InterPro" id="IPR038765">
    <property type="entry name" value="Papain-like_cys_pep_sf"/>
</dbReference>